<comment type="caution">
    <text evidence="2">The sequence shown here is derived from an EMBL/GenBank/DDBJ whole genome shotgun (WGS) entry which is preliminary data.</text>
</comment>
<feature type="transmembrane region" description="Helical" evidence="1">
    <location>
        <begin position="122"/>
        <end position="143"/>
    </location>
</feature>
<name>A0A3A6W3X8_9FIRM</name>
<proteinExistence type="predicted"/>
<reference evidence="2 3" key="1">
    <citation type="submission" date="2018-09" db="EMBL/GenBank/DDBJ databases">
        <title>Genome sequence of Veillonella atypica isolated from periodontal Korean patients.</title>
        <authorList>
            <person name="Lee J.-H."/>
            <person name="Moon J.-H."/>
            <person name="Shin S.-Y."/>
        </authorList>
    </citation>
    <scope>NUCLEOTIDE SEQUENCE [LARGE SCALE GENOMIC DNA]</scope>
    <source>
        <strain evidence="2 3">KHUD_V1</strain>
    </source>
</reference>
<feature type="transmembrane region" description="Helical" evidence="1">
    <location>
        <begin position="37"/>
        <end position="59"/>
    </location>
</feature>
<accession>A0A3A6W3X8</accession>
<keyword evidence="1" id="KW-1133">Transmembrane helix</keyword>
<evidence type="ECO:0000313" key="2">
    <source>
        <dbReference type="EMBL" id="RJY50329.1"/>
    </source>
</evidence>
<keyword evidence="1" id="KW-0812">Transmembrane</keyword>
<evidence type="ECO:0000313" key="3">
    <source>
        <dbReference type="Proteomes" id="UP000277803"/>
    </source>
</evidence>
<sequence>MNEIIKNWAIELRIALFMAALIALSFMGGLINPVAYIILTFSIPTFISAIITFIIRLFFGKLSPVVVLFLVLPIYIGLLSGFFGLTLLSQISFLFVLVVLSVYIFKFIFFHSTSSEPNEGKPVAGVVLVFILAALGILLFVVMPRNLYHQRVDFTNLFNHVDSIKKENDENSKIKASVDNKNNIIMSSVSEGNVSYEKFVDKLFGFSFDYPSQITGKIKERTDNDARSASRYELKLDSNTKIYIYNTFEHNMNVEAAISEAKHDNDHAGNTQYQIEKISSDSFKESYKTGNETYIQKIVFLINKSDYSGRNIIEVQSKGNISQENINIINHIITSFKP</sequence>
<protein>
    <submittedName>
        <fullName evidence="2">Uncharacterized protein</fullName>
    </submittedName>
</protein>
<gene>
    <name evidence="2" type="ORF">D2965_06415</name>
</gene>
<feature type="transmembrane region" description="Helical" evidence="1">
    <location>
        <begin position="66"/>
        <end position="85"/>
    </location>
</feature>
<feature type="transmembrane region" description="Helical" evidence="1">
    <location>
        <begin position="12"/>
        <end position="31"/>
    </location>
</feature>
<dbReference type="RefSeq" id="WP_119982678.1">
    <property type="nucleotide sequence ID" value="NZ_QXZZ01000030.1"/>
</dbReference>
<feature type="transmembrane region" description="Helical" evidence="1">
    <location>
        <begin position="91"/>
        <end position="110"/>
    </location>
</feature>
<dbReference type="Proteomes" id="UP000277803">
    <property type="component" value="Unassembled WGS sequence"/>
</dbReference>
<dbReference type="AlphaFoldDB" id="A0A3A6W3X8"/>
<dbReference type="EMBL" id="QXZZ01000030">
    <property type="protein sequence ID" value="RJY50329.1"/>
    <property type="molecule type" value="Genomic_DNA"/>
</dbReference>
<keyword evidence="1" id="KW-0472">Membrane</keyword>
<evidence type="ECO:0000256" key="1">
    <source>
        <dbReference type="SAM" id="Phobius"/>
    </source>
</evidence>
<organism evidence="2 3">
    <name type="scientific">Veillonella atypica</name>
    <dbReference type="NCBI Taxonomy" id="39777"/>
    <lineage>
        <taxon>Bacteria</taxon>
        <taxon>Bacillati</taxon>
        <taxon>Bacillota</taxon>
        <taxon>Negativicutes</taxon>
        <taxon>Veillonellales</taxon>
        <taxon>Veillonellaceae</taxon>
        <taxon>Veillonella</taxon>
    </lineage>
</organism>